<dbReference type="Gene3D" id="2.10.25.10">
    <property type="entry name" value="Laminin"/>
    <property type="match status" value="18"/>
</dbReference>
<dbReference type="InterPro" id="IPR001881">
    <property type="entry name" value="EGF-like_Ca-bd_dom"/>
</dbReference>
<dbReference type="FunFam" id="2.10.25.10:FF:000038">
    <property type="entry name" value="Fibrillin 2"/>
    <property type="match status" value="1"/>
</dbReference>
<feature type="domain" description="Sushi" evidence="18">
    <location>
        <begin position="972"/>
        <end position="1031"/>
    </location>
</feature>
<evidence type="ECO:0000256" key="13">
    <source>
        <dbReference type="PROSITE-ProRule" id="PRU00302"/>
    </source>
</evidence>
<dbReference type="Gene3D" id="2.10.70.10">
    <property type="entry name" value="Complement Module, domain 1"/>
    <property type="match status" value="13"/>
</dbReference>
<dbReference type="PROSITE" id="PS01187">
    <property type="entry name" value="EGF_CA"/>
    <property type="match status" value="8"/>
</dbReference>
<dbReference type="FunFam" id="3.10.250.10:FF:000007">
    <property type="entry name" value="Soluble scavenger receptor cysteine-rich domain-containing protein SSC5D"/>
    <property type="match status" value="2"/>
</dbReference>
<dbReference type="SMART" id="SM00181">
    <property type="entry name" value="EGF"/>
    <property type="match status" value="26"/>
</dbReference>
<dbReference type="PRINTS" id="PR00258">
    <property type="entry name" value="SPERACTRCPTR"/>
</dbReference>
<dbReference type="CDD" id="cd00033">
    <property type="entry name" value="CCP"/>
    <property type="match status" value="8"/>
</dbReference>
<dbReference type="PROSITE" id="PS50287">
    <property type="entry name" value="SRCR_2"/>
    <property type="match status" value="3"/>
</dbReference>
<dbReference type="FunFam" id="3.10.250.10:FF:000016">
    <property type="entry name" value="Scavenger receptor cysteine-rich protein type 12"/>
    <property type="match status" value="1"/>
</dbReference>
<feature type="domain" description="EGF-like" evidence="15">
    <location>
        <begin position="2592"/>
        <end position="2631"/>
    </location>
</feature>
<feature type="domain" description="EGF-like" evidence="15">
    <location>
        <begin position="2465"/>
        <end position="2506"/>
    </location>
</feature>
<keyword evidence="7 14" id="KW-0472">Membrane</keyword>
<dbReference type="InterPro" id="IPR000152">
    <property type="entry name" value="EGF-type_Asp/Asn_hydroxyl_site"/>
</dbReference>
<dbReference type="InterPro" id="IPR001846">
    <property type="entry name" value="VWF_type-D"/>
</dbReference>
<proteinExistence type="predicted"/>
<comment type="subcellular location">
    <subcellularLocation>
        <location evidence="1">Membrane</location>
        <topology evidence="1">Single-pass membrane protein</topology>
    </subcellularLocation>
</comment>
<dbReference type="PROSITE" id="PS50026">
    <property type="entry name" value="EGF_3"/>
    <property type="match status" value="14"/>
</dbReference>
<dbReference type="SUPFAM" id="SSF57196">
    <property type="entry name" value="EGF/Laminin"/>
    <property type="match status" value="6"/>
</dbReference>
<evidence type="ECO:0000256" key="2">
    <source>
        <dbReference type="ARBA" id="ARBA00022536"/>
    </source>
</evidence>
<evidence type="ECO:0000256" key="11">
    <source>
        <dbReference type="PROSITE-ProRule" id="PRU00076"/>
    </source>
</evidence>
<keyword evidence="4" id="KW-0732">Signal</keyword>
<dbReference type="SMART" id="SM00179">
    <property type="entry name" value="EGF_CA"/>
    <property type="match status" value="15"/>
</dbReference>
<dbReference type="GO" id="GO:0005576">
    <property type="term" value="C:extracellular region"/>
    <property type="evidence" value="ECO:0007669"/>
    <property type="project" value="UniProtKB-SubCell"/>
</dbReference>
<dbReference type="Pfam" id="PF07645">
    <property type="entry name" value="EGF_CA"/>
    <property type="match status" value="15"/>
</dbReference>
<feature type="domain" description="Sushi" evidence="18">
    <location>
        <begin position="462"/>
        <end position="517"/>
    </location>
</feature>
<feature type="domain" description="EGF-like" evidence="15">
    <location>
        <begin position="2886"/>
        <end position="2929"/>
    </location>
</feature>
<evidence type="ECO:0000256" key="3">
    <source>
        <dbReference type="ARBA" id="ARBA00022692"/>
    </source>
</evidence>
<keyword evidence="6 14" id="KW-1133">Transmembrane helix</keyword>
<dbReference type="PROSITE" id="PS00010">
    <property type="entry name" value="ASX_HYDROXYL"/>
    <property type="match status" value="13"/>
</dbReference>
<dbReference type="GO" id="GO:0007160">
    <property type="term" value="P:cell-matrix adhesion"/>
    <property type="evidence" value="ECO:0007669"/>
    <property type="project" value="InterPro"/>
</dbReference>
<feature type="domain" description="EGF-like" evidence="15">
    <location>
        <begin position="2673"/>
        <end position="2712"/>
    </location>
</feature>
<comment type="caution">
    <text evidence="20">The sequence shown here is derived from an EMBL/GenBank/DDBJ whole genome shotgun (WGS) entry which is preliminary data.</text>
</comment>
<evidence type="ECO:0000259" key="19">
    <source>
        <dbReference type="PROSITE" id="PS51233"/>
    </source>
</evidence>
<evidence type="ECO:0000256" key="14">
    <source>
        <dbReference type="SAM" id="Phobius"/>
    </source>
</evidence>
<keyword evidence="10" id="KW-0325">Glycoprotein</keyword>
<feature type="domain" description="Sushi" evidence="18">
    <location>
        <begin position="633"/>
        <end position="688"/>
    </location>
</feature>
<keyword evidence="3 14" id="KW-0812">Transmembrane</keyword>
<gene>
    <name evidence="20" type="ORF">DPMN_089888</name>
</gene>
<evidence type="ECO:0000259" key="17">
    <source>
        <dbReference type="PROSITE" id="PS50856"/>
    </source>
</evidence>
<feature type="domain" description="Sushi" evidence="18">
    <location>
        <begin position="689"/>
        <end position="744"/>
    </location>
</feature>
<feature type="domain" description="SRCR" evidence="16">
    <location>
        <begin position="365"/>
        <end position="461"/>
    </location>
</feature>
<dbReference type="InterPro" id="IPR001190">
    <property type="entry name" value="SRCR"/>
</dbReference>
<dbReference type="InterPro" id="IPR049883">
    <property type="entry name" value="NOTCH1_EGF-like"/>
</dbReference>
<feature type="domain" description="VWFD" evidence="19">
    <location>
        <begin position="1637"/>
        <end position="1839"/>
    </location>
</feature>
<dbReference type="InterPro" id="IPR018097">
    <property type="entry name" value="EGF_Ca-bd_CS"/>
</dbReference>
<evidence type="ECO:0000256" key="1">
    <source>
        <dbReference type="ARBA" id="ARBA00004167"/>
    </source>
</evidence>
<evidence type="ECO:0000259" key="15">
    <source>
        <dbReference type="PROSITE" id="PS50026"/>
    </source>
</evidence>
<dbReference type="PANTHER" id="PTHR24050:SF27">
    <property type="entry name" value="FIBRILLIN-1"/>
    <property type="match status" value="1"/>
</dbReference>
<feature type="domain" description="Sushi" evidence="18">
    <location>
        <begin position="574"/>
        <end position="632"/>
    </location>
</feature>
<dbReference type="InterPro" id="IPR052235">
    <property type="entry name" value="Nephronectin_domain"/>
</dbReference>
<dbReference type="Pfam" id="PF00084">
    <property type="entry name" value="Sushi"/>
    <property type="match status" value="13"/>
</dbReference>
<feature type="domain" description="SRCR" evidence="16">
    <location>
        <begin position="45"/>
        <end position="141"/>
    </location>
</feature>
<feature type="domain" description="Sushi" evidence="18">
    <location>
        <begin position="1144"/>
        <end position="1203"/>
    </location>
</feature>
<dbReference type="SMART" id="SM00032">
    <property type="entry name" value="CCP"/>
    <property type="match status" value="14"/>
</dbReference>
<evidence type="ECO:0000259" key="18">
    <source>
        <dbReference type="PROSITE" id="PS50923"/>
    </source>
</evidence>
<feature type="domain" description="Sushi" evidence="18">
    <location>
        <begin position="745"/>
        <end position="803"/>
    </location>
</feature>
<feature type="domain" description="Sushi" evidence="18">
    <location>
        <begin position="1088"/>
        <end position="1143"/>
    </location>
</feature>
<dbReference type="InterPro" id="IPR003886">
    <property type="entry name" value="NIDO_dom"/>
</dbReference>
<dbReference type="PROSITE" id="PS50923">
    <property type="entry name" value="SUSHI"/>
    <property type="match status" value="13"/>
</dbReference>
<feature type="domain" description="EGF-like" evidence="15">
    <location>
        <begin position="2297"/>
        <end position="2339"/>
    </location>
</feature>
<keyword evidence="8 12" id="KW-1015">Disulfide bond</keyword>
<feature type="domain" description="EGF-like" evidence="15">
    <location>
        <begin position="2975"/>
        <end position="3018"/>
    </location>
</feature>
<dbReference type="FunFam" id="2.10.25.10:FF:000005">
    <property type="entry name" value="Fibrillin 2"/>
    <property type="match status" value="2"/>
</dbReference>
<feature type="domain" description="Sushi" evidence="18">
    <location>
        <begin position="860"/>
        <end position="915"/>
    </location>
</feature>
<evidence type="ECO:0000313" key="21">
    <source>
        <dbReference type="Proteomes" id="UP000828390"/>
    </source>
</evidence>
<feature type="domain" description="SRCR" evidence="16">
    <location>
        <begin position="203"/>
        <end position="302"/>
    </location>
</feature>
<feature type="domain" description="EGF-like" evidence="15">
    <location>
        <begin position="2128"/>
        <end position="2164"/>
    </location>
</feature>
<dbReference type="SMART" id="SM00202">
    <property type="entry name" value="SR"/>
    <property type="match status" value="3"/>
</dbReference>
<dbReference type="SUPFAM" id="SSF57535">
    <property type="entry name" value="Complement control module/SCR domain"/>
    <property type="match status" value="13"/>
</dbReference>
<keyword evidence="13" id="KW-0768">Sushi</keyword>
<dbReference type="InterPro" id="IPR035976">
    <property type="entry name" value="Sushi/SCR/CCP_sf"/>
</dbReference>
<evidence type="ECO:0000256" key="8">
    <source>
        <dbReference type="ARBA" id="ARBA00023157"/>
    </source>
</evidence>
<dbReference type="PROSITE" id="PS00022">
    <property type="entry name" value="EGF_1"/>
    <property type="match status" value="3"/>
</dbReference>
<dbReference type="Proteomes" id="UP000828390">
    <property type="component" value="Unassembled WGS sequence"/>
</dbReference>
<feature type="disulfide bond" evidence="12">
    <location>
        <begin position="273"/>
        <end position="283"/>
    </location>
</feature>
<feature type="domain" description="EGF-like" evidence="15">
    <location>
        <begin position="2215"/>
        <end position="2252"/>
    </location>
</feature>
<dbReference type="FunFam" id="2.10.25.10:FF:000119">
    <property type="entry name" value="vitamin K-dependent protein S"/>
    <property type="match status" value="1"/>
</dbReference>
<dbReference type="SUPFAM" id="SSF57184">
    <property type="entry name" value="Growth factor receptor domain"/>
    <property type="match status" value="5"/>
</dbReference>
<reference evidence="20" key="1">
    <citation type="journal article" date="2019" name="bioRxiv">
        <title>The Genome of the Zebra Mussel, Dreissena polymorpha: A Resource for Invasive Species Research.</title>
        <authorList>
            <person name="McCartney M.A."/>
            <person name="Auch B."/>
            <person name="Kono T."/>
            <person name="Mallez S."/>
            <person name="Zhang Y."/>
            <person name="Obille A."/>
            <person name="Becker A."/>
            <person name="Abrahante J.E."/>
            <person name="Garbe J."/>
            <person name="Badalamenti J.P."/>
            <person name="Herman A."/>
            <person name="Mangelson H."/>
            <person name="Liachko I."/>
            <person name="Sullivan S."/>
            <person name="Sone E.D."/>
            <person name="Koren S."/>
            <person name="Silverstein K.A.T."/>
            <person name="Beckman K.B."/>
            <person name="Gohl D.M."/>
        </authorList>
    </citation>
    <scope>NUCLEOTIDE SEQUENCE</scope>
    <source>
        <strain evidence="20">Duluth1</strain>
        <tissue evidence="20">Whole animal</tissue>
    </source>
</reference>
<feature type="domain" description="EGF-like" evidence="15">
    <location>
        <begin position="2632"/>
        <end position="2667"/>
    </location>
</feature>
<organism evidence="20 21">
    <name type="scientific">Dreissena polymorpha</name>
    <name type="common">Zebra mussel</name>
    <name type="synonym">Mytilus polymorpha</name>
    <dbReference type="NCBI Taxonomy" id="45954"/>
    <lineage>
        <taxon>Eukaryota</taxon>
        <taxon>Metazoa</taxon>
        <taxon>Spiralia</taxon>
        <taxon>Lophotrochozoa</taxon>
        <taxon>Mollusca</taxon>
        <taxon>Bivalvia</taxon>
        <taxon>Autobranchia</taxon>
        <taxon>Heteroconchia</taxon>
        <taxon>Euheterodonta</taxon>
        <taxon>Imparidentia</taxon>
        <taxon>Neoheterodontei</taxon>
        <taxon>Myida</taxon>
        <taxon>Dreissenoidea</taxon>
        <taxon>Dreissenidae</taxon>
        <taxon>Dreissena</taxon>
    </lineage>
</organism>
<dbReference type="GO" id="GO:0016020">
    <property type="term" value="C:membrane"/>
    <property type="evidence" value="ECO:0007669"/>
    <property type="project" value="UniProtKB-SubCell"/>
</dbReference>
<evidence type="ECO:0000256" key="5">
    <source>
        <dbReference type="ARBA" id="ARBA00022737"/>
    </source>
</evidence>
<dbReference type="PROSITE" id="PS00420">
    <property type="entry name" value="SRCR_1"/>
    <property type="match status" value="2"/>
</dbReference>
<keyword evidence="9" id="KW-0675">Receptor</keyword>
<keyword evidence="2 11" id="KW-0245">EGF-like domain</keyword>
<dbReference type="PROSITE" id="PS51233">
    <property type="entry name" value="VWFD"/>
    <property type="match status" value="1"/>
</dbReference>
<feature type="disulfide bond" evidence="11">
    <location>
        <begin position="2702"/>
        <end position="2711"/>
    </location>
</feature>
<dbReference type="FunFam" id="2.10.25.10:FF:000240">
    <property type="entry name" value="Vitamin K-dependent protein S"/>
    <property type="match status" value="1"/>
</dbReference>
<evidence type="ECO:0000259" key="16">
    <source>
        <dbReference type="PROSITE" id="PS50287"/>
    </source>
</evidence>
<evidence type="ECO:0000256" key="4">
    <source>
        <dbReference type="ARBA" id="ARBA00022729"/>
    </source>
</evidence>
<dbReference type="Gene3D" id="3.10.250.10">
    <property type="entry name" value="SRCR-like domain"/>
    <property type="match status" value="3"/>
</dbReference>
<feature type="domain" description="Sushi" evidence="18">
    <location>
        <begin position="1032"/>
        <end position="1087"/>
    </location>
</feature>
<dbReference type="PANTHER" id="PTHR24050">
    <property type="entry name" value="PA14 DOMAIN-CONTAINING PROTEIN"/>
    <property type="match status" value="1"/>
</dbReference>
<feature type="domain" description="EGF-like" evidence="15">
    <location>
        <begin position="2548"/>
        <end position="2587"/>
    </location>
</feature>
<feature type="domain" description="Sushi" evidence="18">
    <location>
        <begin position="518"/>
        <end position="573"/>
    </location>
</feature>
<feature type="domain" description="EGF-like" evidence="15">
    <location>
        <begin position="2087"/>
        <end position="2122"/>
    </location>
</feature>
<evidence type="ECO:0000256" key="10">
    <source>
        <dbReference type="ARBA" id="ARBA00023180"/>
    </source>
</evidence>
<dbReference type="InterPro" id="IPR036772">
    <property type="entry name" value="SRCR-like_dom_sf"/>
</dbReference>
<evidence type="ECO:0000256" key="12">
    <source>
        <dbReference type="PROSITE-ProRule" id="PRU00196"/>
    </source>
</evidence>
<evidence type="ECO:0000256" key="6">
    <source>
        <dbReference type="ARBA" id="ARBA00022989"/>
    </source>
</evidence>
<feature type="disulfide bond" evidence="13">
    <location>
        <begin position="1174"/>
        <end position="1201"/>
    </location>
</feature>
<dbReference type="SMART" id="SM00216">
    <property type="entry name" value="VWD"/>
    <property type="match status" value="1"/>
</dbReference>
<feature type="disulfide bond" evidence="12">
    <location>
        <begin position="112"/>
        <end position="122"/>
    </location>
</feature>
<dbReference type="InterPro" id="IPR005533">
    <property type="entry name" value="AMOP_dom"/>
</dbReference>
<keyword evidence="5" id="KW-0677">Repeat</keyword>
<dbReference type="Pfam" id="PF06119">
    <property type="entry name" value="NIDO"/>
    <property type="match status" value="1"/>
</dbReference>
<dbReference type="InterPro" id="IPR009030">
    <property type="entry name" value="Growth_fac_rcpt_cys_sf"/>
</dbReference>
<feature type="domain" description="AMOP" evidence="17">
    <location>
        <begin position="1491"/>
        <end position="1625"/>
    </location>
</feature>
<evidence type="ECO:0000256" key="9">
    <source>
        <dbReference type="ARBA" id="ARBA00023170"/>
    </source>
</evidence>
<comment type="caution">
    <text evidence="12">Lacks conserved residue(s) required for the propagation of feature annotation.</text>
</comment>
<feature type="domain" description="Sushi" evidence="18">
    <location>
        <begin position="804"/>
        <end position="859"/>
    </location>
</feature>
<feature type="domain" description="Sushi" evidence="18">
    <location>
        <begin position="916"/>
        <end position="971"/>
    </location>
</feature>
<feature type="domain" description="EGF-like" evidence="15">
    <location>
        <begin position="3068"/>
        <end position="3109"/>
    </location>
</feature>
<dbReference type="EMBL" id="JAIWYP010000003">
    <property type="protein sequence ID" value="KAH3847563.1"/>
    <property type="molecule type" value="Genomic_DNA"/>
</dbReference>
<name>A0A9D4KXN5_DREPO</name>
<feature type="disulfide bond" evidence="11">
    <location>
        <begin position="2636"/>
        <end position="2646"/>
    </location>
</feature>
<dbReference type="PROSITE" id="PS50856">
    <property type="entry name" value="AMOP"/>
    <property type="match status" value="1"/>
</dbReference>
<dbReference type="SUPFAM" id="SSF56487">
    <property type="entry name" value="SRCR-like"/>
    <property type="match status" value="3"/>
</dbReference>
<dbReference type="CDD" id="cd00054">
    <property type="entry name" value="EGF_CA"/>
    <property type="match status" value="8"/>
</dbReference>
<dbReference type="InterPro" id="IPR000742">
    <property type="entry name" value="EGF"/>
</dbReference>
<protein>
    <submittedName>
        <fullName evidence="20">Uncharacterized protein</fullName>
    </submittedName>
</protein>
<dbReference type="InterPro" id="IPR000436">
    <property type="entry name" value="Sushi_SCR_CCP_dom"/>
</dbReference>
<reference evidence="20" key="2">
    <citation type="submission" date="2020-11" db="EMBL/GenBank/DDBJ databases">
        <authorList>
            <person name="McCartney M.A."/>
            <person name="Auch B."/>
            <person name="Kono T."/>
            <person name="Mallez S."/>
            <person name="Becker A."/>
            <person name="Gohl D.M."/>
            <person name="Silverstein K.A.T."/>
            <person name="Koren S."/>
            <person name="Bechman K.B."/>
            <person name="Herman A."/>
            <person name="Abrahante J.E."/>
            <person name="Garbe J."/>
        </authorList>
    </citation>
    <scope>NUCLEOTIDE SEQUENCE</scope>
    <source>
        <strain evidence="20">Duluth1</strain>
        <tissue evidence="20">Whole animal</tissue>
    </source>
</reference>
<dbReference type="Pfam" id="PF00530">
    <property type="entry name" value="SRCR"/>
    <property type="match status" value="3"/>
</dbReference>
<sequence>MPILKDSARSEKDVSECLYRSESCIYPYSDAFVHCEGRPLVIQEIRLVNGSSNNDGRVEIKVLDTWGTVCDDDFGIEDALVICKMMGFPFAVGFHTSYHAGTGPIFVDDMACGANSSHINDCFYVTKHNCGHHEDTSVTCSECPVLTVSGGSLTYNSNGTIATLICDVGKSILNASTFFCKDRQWSSQNANCLTNPRLNITDVRLVDGPSSNVGRVEIALGGVYGKICDVYFDYVDADVICKSLNSSYRAALYFTDVRYDEGTGPVHIDQLHCSGSETSLDKCLYVKNGQCNQSRDVSLLCNDCGRPNLVFWGVDYFHHNGSGLYAKCESKKSYVGYLRIKCIGSQWTAIEECQKYSRPLAIQDIRLVNGSSTFDGRVEIKVFDTWGTICNDTFGKEEANVICKMMGFYPAKGFRTSLNEGTGPIFIDDMSCDANSSHINDCTYVTYANCSHRKDVVVTCTANCGDPTPKFGRANGTSSGVGSVVSVTCEHGRLLIGESLIICQENGNWTSTPSCLLIDCGDPTPNNGSINGTSYLVDDVVSLSCNRGFIVSGDSIIRCQNNSNWTDYPKCDIIDCSQLNIANMTIDGDNTTTYGQIAVVSCKSDFTPRGYWTVKCEDSGVWNYSHVPHCELIDCGSPAPPYGSVNDTTTTVGTVVGVFCDYGRQLVGYSVLVCQQNGKWTGSSSCPLIECDDPIPVNGAVNGTTRYFDDIRSVSCISGFKLAGLSVIRCQNNSKWTNYPKCTIVDCGVLDIVNMSISIENATTYGQIAFVSCKPDFTPKGSWPVKCEASGVWNKTHVPPCQLIDCKDPTPLKGFVNSSETTVNAVVNVSCENGYTLLGASVIICESTGIWSGTPTCDPSDCGRPAILNAEVVTSNSTALNATAVISCKEGFAIFGPSVIKCTETGWSDNVTCLRIVCEKMKVDNGIVNGTGTEYGAVIYLECDTGYAIKGDNKLSCQDKGLWSDYPTCVIQNCGNVIEPTNGMLTTSHVTTTFNSSLRFQCETGYQLTGNDVMWCDAKGEWNSSVPTCVRKFCGDPTPKNGAVNGTSFYFNDVVSVSCEYGYSLTSEAIITCLSNRRWTDNPMCNIVVCERIHLENGTVTGTETHFGSQIEVQCDIGYDLRGDRRLVCQTNGQWSGNPTCIIKDCGNVTLPANMRIVTSPLVTTFNSLLRFKCHEDYLLNESDTMLCDATGAWNSSVPTCIQKSDIGGPCVDARMCRIQSAICEDKKCSCMSGVVDRRTQKCDIMPLLPFGEDEGDMIMNQHDCSEPIVFSPAIPVFNTMRRSIHVCRCGLVSFDKKYTNNKPVPAVEAKHDIIEPTIDINDPVVAAYFADIFVDKSSSITFRTYDILNNYPFTAKATEDIAFLERLIKRVENLSSFEVSFVFIATWSSVKPNAAAFNRINPATFQLAIISNGVRTYSVTIYGHELMNWALNSREKTKTIPLWIGHAGENGTKFNHLFSFKTPALRMDLGSKSGGISGLLLKNIDAHDTAFSNHGVDCIKWYNKNSNRKQNIQVYSQRLPMCPCDINLARWDPWFWHIRTKLRQQISNNIVCVDMMLIETVKPHGKSCCYYRSTLTFVEMQPLSGGFYFAHPSYSPRDHEVNDVIMKDKCCAKSDYCDLYYQLHPTGTCYTESPYRFGSFWGDPHMRTLDGMNYTFNGLGEYVLLSVVTSNVTFSLQARTERAVKEDGNLSDATIFTAFAARDNTNSSIHIELNSAKDNVTLYGNGIDLTKTLQKVQNDMVVFNTSALTIHEDDGVLRVSFLEIGITIEIGKGAGMLSLDVIVSKIFNNMTKGLLGNFDGDPYNDFVYPNGSRLHFNASDMEIFYYGQAWSVNDSSSVFIYDDGEKHSDYHNASYVPRFLDTVDNVTLAQAEKACNGSKNMECVFDYAFTLNENIAKATNKIRVTINNNEEEIAKVVPTINNTCSVNATVGDQISCQLKLDDGLDIEFVNNDTKTTFNRTSKTLYFKQSDDRPHNIWFVAINNQSTKSQQHTIHVQLCTGCHGHGYCSKTMRPDRQETAYFKYSACVCHHGYDGDDCEKQKDWCAERPCSLGRNCTNVSQTRTYMYSCSPCPNGYAGVQGESDCIDINECNSSNPCDHMCLNTEGSYSCDCEHGFRVDANNKHKCIDINECNEATHNCTHICKNTIGSFLCQCQPGFIFNESNGTCVPDKSDPCATSTLNCTQTAGCSLNMENKTTCFCNAGFIFNRTSFQCQDVNECSQNICPQDCMNTIGSFQCSCIAGYQLIDKVSCELCEVPNWGLNCSQTCDCTGRGAERCDPVRGCVCSKGWTGSSCDDDVDECKEHPGVCEDARKTCSNNIGLYRCVCLQGYDEDADGNCRDIDECSDPQLNECSQTCLNAEGSYTCGCKHGYTEVNSTHCTDINECDLKLAGCEQMCENHPGYYNCYCYFGYRLNDDRNTCSKVKDYCKELNNLTCGGYCEVRNKTASCQCQQGFELASDKQNCTDVDECEKGNQCSKGANCTNTFGSFLCECPVGMKLQNDKRTCTECDKHHYGKDCSLTCPCIHGVCNSTVGCVCDQGWTGISCDVDVDECMGNQVVCNETNTHCVNTPGSASCVCQDGYSKNTSSGKCEDVNECQTSSMNTCDQECINTPGSYLCSCRAGFVFRNEKCNDINECLGEHECQQQCVNTIGSYRCSCESGFVLDLTDRKSCIAEKECTSNQASNCSANANCSVSNGEVICVCHNGYNGTNCTDIDECENGKETCDQNCKNTIGGYKCECQVGYFMENDNATCTKCTNWTYGENCSTKCKCNVTNTESCNPTNGTCTCLNGWHGGLCYDDVNECNSNSNVCPKNSQCINLSGSFTCECDAGYLKNSSGLCQACPQGRFGKGCTSICLCDMTHTSVCNTENGSCTCDAGWTGPECKTDVDECASANDFECPANSTCVNSRGSYDCECDPGFKMSSNGDSCTACLPGRFGKDCKSDCLCDMTHTSVCNIVNGSCTCDAGWTGPECKIDVNECASANGFKCHANSTCLNTLGSYICECEPGFKTSSKGDSCTECSDNTYGRKCFNPCACVIENTFSHTQSCDIIDGTCKCTGNWTGNTCQIDVDECQEDVCKDQNAVCFNTDGSFACYCKKGFVKDDVTKTCSNVTTVVEKKRDMQITLKIDARSINLTSDRDFAVVAGKVTLSLRTYLLRFITNFQIVIKNLRSGSLVIDFTLFYNNAADTVTSVTKALGDLRNGTNITYDGKIVEAISEPLANATLCGLFEEIRGGPCEYGMACNVTNGVASCVVNIVPTDNVKLIIGVSVAGGLILAIGICTAICIVIKRKARNAKKNTLRLDNLNRFDGQGGKVFWRSPSKEVRHGNEPDAPRYRTWRSMALSFRQDAVQIPRIVADENSGTAG</sequence>
<feature type="disulfide bond" evidence="11">
    <location>
        <begin position="2091"/>
        <end position="2101"/>
    </location>
</feature>
<feature type="disulfide bond" evidence="12">
    <location>
        <begin position="432"/>
        <end position="442"/>
    </location>
</feature>
<dbReference type="PROSITE" id="PS01186">
    <property type="entry name" value="EGF_2"/>
    <property type="match status" value="12"/>
</dbReference>
<dbReference type="PRINTS" id="PR00011">
    <property type="entry name" value="EGFLAMININ"/>
</dbReference>
<feature type="disulfide bond" evidence="13">
    <location>
        <begin position="1002"/>
        <end position="1029"/>
    </location>
</feature>
<keyword evidence="21" id="KW-1185">Reference proteome</keyword>
<feature type="domain" description="EGF-like" evidence="15">
    <location>
        <begin position="2340"/>
        <end position="2380"/>
    </location>
</feature>
<accession>A0A9D4KXN5</accession>
<evidence type="ECO:0000313" key="20">
    <source>
        <dbReference type="EMBL" id="KAH3847563.1"/>
    </source>
</evidence>
<feature type="transmembrane region" description="Helical" evidence="14">
    <location>
        <begin position="3263"/>
        <end position="3287"/>
    </location>
</feature>
<evidence type="ECO:0000256" key="7">
    <source>
        <dbReference type="ARBA" id="ARBA00023136"/>
    </source>
</evidence>
<feature type="domain" description="EGF-like" evidence="15">
    <location>
        <begin position="2799"/>
        <end position="2840"/>
    </location>
</feature>
<dbReference type="GO" id="GO:0005509">
    <property type="term" value="F:calcium ion binding"/>
    <property type="evidence" value="ECO:0007669"/>
    <property type="project" value="InterPro"/>
</dbReference>